<dbReference type="Proteomes" id="UP000719766">
    <property type="component" value="Unassembled WGS sequence"/>
</dbReference>
<dbReference type="EMBL" id="JABBWE010000023">
    <property type="protein sequence ID" value="KAG1795179.1"/>
    <property type="molecule type" value="Genomic_DNA"/>
</dbReference>
<evidence type="ECO:0008006" key="3">
    <source>
        <dbReference type="Google" id="ProtNLM"/>
    </source>
</evidence>
<protein>
    <recommendedName>
        <fullName evidence="3">SnoaL-like domain-containing protein</fullName>
    </recommendedName>
</protein>
<dbReference type="SUPFAM" id="SSF54427">
    <property type="entry name" value="NTF2-like"/>
    <property type="match status" value="1"/>
</dbReference>
<sequence>MRVKERNLRRPNSHVREFEAVFAKQRAPTFTFNHHPNNTMRITRDNLLHAAKSLCTDFASKKDPDALMTHFSTTHQCVAYEHGLPILAPFLGRYFVGRDGVRDYFKTIASTLSFDRMEFSEYIVDAEVQKVSVKGRARFTWLSSEQSWDEIFTYVLDFDDDCKVTDYHVWADTGAAYLASKGQLSTG</sequence>
<organism evidence="1 2">
    <name type="scientific">Suillus plorans</name>
    <dbReference type="NCBI Taxonomy" id="116603"/>
    <lineage>
        <taxon>Eukaryota</taxon>
        <taxon>Fungi</taxon>
        <taxon>Dikarya</taxon>
        <taxon>Basidiomycota</taxon>
        <taxon>Agaricomycotina</taxon>
        <taxon>Agaricomycetes</taxon>
        <taxon>Agaricomycetidae</taxon>
        <taxon>Boletales</taxon>
        <taxon>Suillineae</taxon>
        <taxon>Suillaceae</taxon>
        <taxon>Suillus</taxon>
    </lineage>
</organism>
<proteinExistence type="predicted"/>
<comment type="caution">
    <text evidence="1">The sequence shown here is derived from an EMBL/GenBank/DDBJ whole genome shotgun (WGS) entry which is preliminary data.</text>
</comment>
<gene>
    <name evidence="1" type="ORF">HD556DRAFT_398910</name>
</gene>
<name>A0A9P7ARU8_9AGAM</name>
<reference evidence="1" key="1">
    <citation type="journal article" date="2020" name="New Phytol.">
        <title>Comparative genomics reveals dynamic genome evolution in host specialist ectomycorrhizal fungi.</title>
        <authorList>
            <person name="Lofgren L.A."/>
            <person name="Nguyen N.H."/>
            <person name="Vilgalys R."/>
            <person name="Ruytinx J."/>
            <person name="Liao H.L."/>
            <person name="Branco S."/>
            <person name="Kuo A."/>
            <person name="LaButti K."/>
            <person name="Lipzen A."/>
            <person name="Andreopoulos W."/>
            <person name="Pangilinan J."/>
            <person name="Riley R."/>
            <person name="Hundley H."/>
            <person name="Na H."/>
            <person name="Barry K."/>
            <person name="Grigoriev I.V."/>
            <person name="Stajich J.E."/>
            <person name="Kennedy P.G."/>
        </authorList>
    </citation>
    <scope>NUCLEOTIDE SEQUENCE</scope>
    <source>
        <strain evidence="1">S12</strain>
    </source>
</reference>
<evidence type="ECO:0000313" key="1">
    <source>
        <dbReference type="EMBL" id="KAG1795179.1"/>
    </source>
</evidence>
<keyword evidence="2" id="KW-1185">Reference proteome</keyword>
<dbReference type="Gene3D" id="3.10.450.50">
    <property type="match status" value="1"/>
</dbReference>
<dbReference type="OrthoDB" id="3352776at2759"/>
<accession>A0A9P7ARU8</accession>
<dbReference type="GeneID" id="64604260"/>
<dbReference type="InterPro" id="IPR032710">
    <property type="entry name" value="NTF2-like_dom_sf"/>
</dbReference>
<dbReference type="AlphaFoldDB" id="A0A9P7ARU8"/>
<dbReference type="RefSeq" id="XP_041161131.1">
    <property type="nucleotide sequence ID" value="XM_041310496.1"/>
</dbReference>
<evidence type="ECO:0000313" key="2">
    <source>
        <dbReference type="Proteomes" id="UP000719766"/>
    </source>
</evidence>